<name>A0AAW5UVA7_9BACT</name>
<gene>
    <name evidence="2" type="ORF">ONT23_17260</name>
</gene>
<dbReference type="EMBL" id="JAPDVH010000004">
    <property type="protein sequence ID" value="MCW4157230.1"/>
    <property type="molecule type" value="Genomic_DNA"/>
</dbReference>
<sequence length="157" mass="16953">MIDLVAGDPDLLAQVVERTEHHMWGWAPFAAARVARVAAQLAEVADARAMCKPGVGRQSDSPAARSAGTKTAPSPSLPQEIIEETTALLDWTRASLDRALEHVRTLGLPDDQASRLIDAVTVEWVDRACQEEAERVAAGISPEAAAWEVDHDQPRSL</sequence>
<proteinExistence type="predicted"/>
<organism evidence="2 3">
    <name type="scientific">Segatella copri</name>
    <dbReference type="NCBI Taxonomy" id="165179"/>
    <lineage>
        <taxon>Bacteria</taxon>
        <taxon>Pseudomonadati</taxon>
        <taxon>Bacteroidota</taxon>
        <taxon>Bacteroidia</taxon>
        <taxon>Bacteroidales</taxon>
        <taxon>Prevotellaceae</taxon>
        <taxon>Segatella</taxon>
    </lineage>
</organism>
<dbReference type="AlphaFoldDB" id="A0AAW5UVA7"/>
<feature type="region of interest" description="Disordered" evidence="1">
    <location>
        <begin position="53"/>
        <end position="79"/>
    </location>
</feature>
<dbReference type="RefSeq" id="WP_264956731.1">
    <property type="nucleotide sequence ID" value="NZ_JAPDVH010000004.1"/>
</dbReference>
<accession>A0AAW5UVA7</accession>
<reference evidence="2" key="1">
    <citation type="submission" date="2022-11" db="EMBL/GenBank/DDBJ databases">
        <title>Genomic repertoires linked with pathogenic potency of arthritogenic Prevotella copri isolated from the gut of rheumatoid arthritis patients.</title>
        <authorList>
            <person name="Nii T."/>
            <person name="Maeda Y."/>
            <person name="Motooka D."/>
            <person name="Naito M."/>
            <person name="Matsumoto Y."/>
            <person name="Ogawa T."/>
            <person name="Oguro-Igashira E."/>
            <person name="Kishikawa T."/>
            <person name="Yamashita M."/>
            <person name="Koizumi S."/>
            <person name="Kurakawa T."/>
            <person name="Okumura R."/>
            <person name="Kayama H."/>
            <person name="Murakami M."/>
            <person name="Sakaguchi T."/>
            <person name="Das B."/>
            <person name="Nakamura S."/>
            <person name="Okada Y."/>
            <person name="Kumanogoh A."/>
            <person name="Takeda K."/>
        </authorList>
    </citation>
    <scope>NUCLEOTIDE SEQUENCE</scope>
    <source>
        <strain evidence="2">H012_8</strain>
    </source>
</reference>
<evidence type="ECO:0000313" key="3">
    <source>
        <dbReference type="Proteomes" id="UP001209168"/>
    </source>
</evidence>
<evidence type="ECO:0000256" key="1">
    <source>
        <dbReference type="SAM" id="MobiDB-lite"/>
    </source>
</evidence>
<protein>
    <submittedName>
        <fullName evidence="2">Uncharacterized protein</fullName>
    </submittedName>
</protein>
<comment type="caution">
    <text evidence="2">The sequence shown here is derived from an EMBL/GenBank/DDBJ whole genome shotgun (WGS) entry which is preliminary data.</text>
</comment>
<dbReference type="Proteomes" id="UP001209168">
    <property type="component" value="Unassembled WGS sequence"/>
</dbReference>
<evidence type="ECO:0000313" key="2">
    <source>
        <dbReference type="EMBL" id="MCW4157230.1"/>
    </source>
</evidence>